<dbReference type="InterPro" id="IPR053142">
    <property type="entry name" value="PchR_regulatory_protein"/>
</dbReference>
<proteinExistence type="predicted"/>
<keyword evidence="6" id="KW-1185">Reference proteome</keyword>
<evidence type="ECO:0000256" key="3">
    <source>
        <dbReference type="ARBA" id="ARBA00023163"/>
    </source>
</evidence>
<evidence type="ECO:0000313" key="6">
    <source>
        <dbReference type="Proteomes" id="UP000621540"/>
    </source>
</evidence>
<organism evidence="5 6">
    <name type="scientific">Roseburia yibonii</name>
    <dbReference type="NCBI Taxonomy" id="2763063"/>
    <lineage>
        <taxon>Bacteria</taxon>
        <taxon>Bacillati</taxon>
        <taxon>Bacillota</taxon>
        <taxon>Clostridia</taxon>
        <taxon>Lachnospirales</taxon>
        <taxon>Lachnospiraceae</taxon>
        <taxon>Roseburia</taxon>
    </lineage>
</organism>
<dbReference type="RefSeq" id="WP_186981929.1">
    <property type="nucleotide sequence ID" value="NZ_JACOQH010000003.1"/>
</dbReference>
<evidence type="ECO:0000256" key="1">
    <source>
        <dbReference type="ARBA" id="ARBA00023015"/>
    </source>
</evidence>
<dbReference type="PROSITE" id="PS01124">
    <property type="entry name" value="HTH_ARAC_FAMILY_2"/>
    <property type="match status" value="1"/>
</dbReference>
<evidence type="ECO:0000259" key="4">
    <source>
        <dbReference type="PROSITE" id="PS01124"/>
    </source>
</evidence>
<dbReference type="InterPro" id="IPR009057">
    <property type="entry name" value="Homeodomain-like_sf"/>
</dbReference>
<comment type="caution">
    <text evidence="5">The sequence shown here is derived from an EMBL/GenBank/DDBJ whole genome shotgun (WGS) entry which is preliminary data.</text>
</comment>
<dbReference type="Proteomes" id="UP000621540">
    <property type="component" value="Unassembled WGS sequence"/>
</dbReference>
<accession>A0ABR7I9J3</accession>
<reference evidence="5 6" key="1">
    <citation type="submission" date="2020-08" db="EMBL/GenBank/DDBJ databases">
        <title>Genome public.</title>
        <authorList>
            <person name="Liu C."/>
            <person name="Sun Q."/>
        </authorList>
    </citation>
    <scope>NUCLEOTIDE SEQUENCE [LARGE SCALE GENOMIC DNA]</scope>
    <source>
        <strain evidence="5 6">BX0805</strain>
    </source>
</reference>
<dbReference type="Pfam" id="PF12833">
    <property type="entry name" value="HTH_18"/>
    <property type="match status" value="1"/>
</dbReference>
<dbReference type="PANTHER" id="PTHR47893">
    <property type="entry name" value="REGULATORY PROTEIN PCHR"/>
    <property type="match status" value="1"/>
</dbReference>
<dbReference type="PANTHER" id="PTHR47893:SF1">
    <property type="entry name" value="REGULATORY PROTEIN PCHR"/>
    <property type="match status" value="1"/>
</dbReference>
<protein>
    <submittedName>
        <fullName evidence="5">Helix-turn-helix transcriptional regulator</fullName>
    </submittedName>
</protein>
<evidence type="ECO:0000256" key="2">
    <source>
        <dbReference type="ARBA" id="ARBA00023125"/>
    </source>
</evidence>
<keyword evidence="1" id="KW-0805">Transcription regulation</keyword>
<dbReference type="InterPro" id="IPR018060">
    <property type="entry name" value="HTH_AraC"/>
</dbReference>
<keyword evidence="2" id="KW-0238">DNA-binding</keyword>
<dbReference type="SMART" id="SM00342">
    <property type="entry name" value="HTH_ARAC"/>
    <property type="match status" value="1"/>
</dbReference>
<dbReference type="Gene3D" id="1.10.10.60">
    <property type="entry name" value="Homeodomain-like"/>
    <property type="match status" value="1"/>
</dbReference>
<dbReference type="EMBL" id="JACOQH010000003">
    <property type="protein sequence ID" value="MBC5753562.1"/>
    <property type="molecule type" value="Genomic_DNA"/>
</dbReference>
<dbReference type="PRINTS" id="PR00032">
    <property type="entry name" value="HTHARAC"/>
</dbReference>
<feature type="domain" description="HTH araC/xylS-type" evidence="4">
    <location>
        <begin position="215"/>
        <end position="314"/>
    </location>
</feature>
<evidence type="ECO:0000313" key="5">
    <source>
        <dbReference type="EMBL" id="MBC5753562.1"/>
    </source>
</evidence>
<gene>
    <name evidence="5" type="ORF">H8Z76_05875</name>
</gene>
<dbReference type="InterPro" id="IPR020449">
    <property type="entry name" value="Tscrpt_reg_AraC-type_HTH"/>
</dbReference>
<name>A0ABR7I9J3_9FIRM</name>
<dbReference type="SUPFAM" id="SSF46689">
    <property type="entry name" value="Homeodomain-like"/>
    <property type="match status" value="1"/>
</dbReference>
<keyword evidence="3" id="KW-0804">Transcription</keyword>
<sequence>MKEEGFGQARGILLAKSDGCSVYQFRNETGDGTMTCYEVFPGAMLSFNDFHVKYFDSEYVPGRNMFVIDHCREGKMEYLAVENAYAYVGAGDIKMDRRLTHTGRFVFPSSHYHGLTIGFDMEIAAAALAEEVKDFPVDLIKLQEKYCPGRYPNLIHEKGAAEHIFGELYQVPEKIRIPYFKIKIMELLLYLDALELPKEQEERPYYYKTQVEKVKAIQAFLAEHMAENYTQEDLSVRFEIPLTGMKNCFKSVYGMSIGAWLTDYRMNRAAEFLRADREKSVAEIAGLVGYDSASKFAIAFRKIMGMSPVEYRSAIR</sequence>